<keyword evidence="2" id="KW-1185">Reference proteome</keyword>
<comment type="caution">
    <text evidence="1">The sequence shown here is derived from an EMBL/GenBank/DDBJ whole genome shotgun (WGS) entry which is preliminary data.</text>
</comment>
<evidence type="ECO:0000313" key="1">
    <source>
        <dbReference type="EMBL" id="TCJ14353.1"/>
    </source>
</evidence>
<dbReference type="AlphaFoldDB" id="A0A4R1BBJ5"/>
<sequence>MNRILIAGSVLLLMAFRCRQDYPCAEQSYTFGVTGSYTPAPAVVDAGDTVFFESVIARQLYDSLSGRAIDYSNAKGIEGSVSLYRIDTLRHRISTDSVTARFLLLDALPGPVSGTTQHFLFREGPAQYQARVGVIVGARGIYALYATGPVSSGLQGQDCGGAAFHLRVAQSAASAALFQQAMNRLPGPGEDRLYTFRVQ</sequence>
<accession>A0A4R1BBJ5</accession>
<name>A0A4R1BBJ5_9BACT</name>
<evidence type="ECO:0000313" key="2">
    <source>
        <dbReference type="Proteomes" id="UP000295334"/>
    </source>
</evidence>
<proteinExistence type="predicted"/>
<gene>
    <name evidence="1" type="ORF">EPD60_10165</name>
</gene>
<dbReference type="RefSeq" id="WP_131449344.1">
    <property type="nucleotide sequence ID" value="NZ_SJZI01000042.1"/>
</dbReference>
<organism evidence="1 2">
    <name type="scientific">Flaviaesturariibacter flavus</name>
    <dbReference type="NCBI Taxonomy" id="2502780"/>
    <lineage>
        <taxon>Bacteria</taxon>
        <taxon>Pseudomonadati</taxon>
        <taxon>Bacteroidota</taxon>
        <taxon>Chitinophagia</taxon>
        <taxon>Chitinophagales</taxon>
        <taxon>Chitinophagaceae</taxon>
        <taxon>Flaviaestuariibacter</taxon>
    </lineage>
</organism>
<dbReference type="Proteomes" id="UP000295334">
    <property type="component" value="Unassembled WGS sequence"/>
</dbReference>
<dbReference type="EMBL" id="SJZI01000042">
    <property type="protein sequence ID" value="TCJ14353.1"/>
    <property type="molecule type" value="Genomic_DNA"/>
</dbReference>
<protein>
    <submittedName>
        <fullName evidence="1">Uncharacterized protein</fullName>
    </submittedName>
</protein>
<reference evidence="1 2" key="1">
    <citation type="submission" date="2019-03" db="EMBL/GenBank/DDBJ databases">
        <authorList>
            <person name="Kim M.K.M."/>
        </authorList>
    </citation>
    <scope>NUCLEOTIDE SEQUENCE [LARGE SCALE GENOMIC DNA]</scope>
    <source>
        <strain evidence="1 2">17J68-12</strain>
    </source>
</reference>